<name>A0A4Q9KR78_PROTD</name>
<dbReference type="InterPro" id="IPR023772">
    <property type="entry name" value="DNA-bd_HTH_TetR-type_CS"/>
</dbReference>
<dbReference type="InterPro" id="IPR050109">
    <property type="entry name" value="HTH-type_TetR-like_transc_reg"/>
</dbReference>
<keyword evidence="5" id="KW-1185">Reference proteome</keyword>
<dbReference type="PROSITE" id="PS50977">
    <property type="entry name" value="HTH_TETR_2"/>
    <property type="match status" value="1"/>
</dbReference>
<dbReference type="InterPro" id="IPR009057">
    <property type="entry name" value="Homeodomain-like_sf"/>
</dbReference>
<dbReference type="GO" id="GO:0000976">
    <property type="term" value="F:transcription cis-regulatory region binding"/>
    <property type="evidence" value="ECO:0007669"/>
    <property type="project" value="TreeGrafter"/>
</dbReference>
<sequence>MTVSQLYADDVARVSKTPEARRDELLDIALNLCTTVGYEAMSIDQVTRAASVAKGTFYYHFGSKQDMLIALVQRFVDDLFTDLERTQDALTGTGAERFHQLLTHATQWKTERVDDAMAFVPLLYKPENLELRHRLFDEWGARTRHLFLPLVTLGAQDGSFTVDDAEAMTDLALTLWVDGGARLYDRALAAPTEDAFVDILVRGVAALTTGVERVMGAAPGTFEVPFDPAIVRAMHAPLEAALTAPSPRSTR</sequence>
<feature type="domain" description="HTH tetR-type" evidence="3">
    <location>
        <begin position="19"/>
        <end position="79"/>
    </location>
</feature>
<evidence type="ECO:0000313" key="4">
    <source>
        <dbReference type="EMBL" id="TBT96449.1"/>
    </source>
</evidence>
<proteinExistence type="predicted"/>
<organism evidence="4 5">
    <name type="scientific">Propioniciclava tarda</name>
    <dbReference type="NCBI Taxonomy" id="433330"/>
    <lineage>
        <taxon>Bacteria</taxon>
        <taxon>Bacillati</taxon>
        <taxon>Actinomycetota</taxon>
        <taxon>Actinomycetes</taxon>
        <taxon>Propionibacteriales</taxon>
        <taxon>Propionibacteriaceae</taxon>
        <taxon>Propioniciclava</taxon>
    </lineage>
</organism>
<dbReference type="OrthoDB" id="3731192at2"/>
<evidence type="ECO:0000259" key="3">
    <source>
        <dbReference type="PROSITE" id="PS50977"/>
    </source>
</evidence>
<dbReference type="Pfam" id="PF00440">
    <property type="entry name" value="TetR_N"/>
    <property type="match status" value="1"/>
</dbReference>
<dbReference type="PROSITE" id="PS01081">
    <property type="entry name" value="HTH_TETR_1"/>
    <property type="match status" value="1"/>
</dbReference>
<comment type="caution">
    <text evidence="4">The sequence shown here is derived from an EMBL/GenBank/DDBJ whole genome shotgun (WGS) entry which is preliminary data.</text>
</comment>
<dbReference type="EMBL" id="SDMR01000001">
    <property type="protein sequence ID" value="TBT96449.1"/>
    <property type="molecule type" value="Genomic_DNA"/>
</dbReference>
<dbReference type="GO" id="GO:0003700">
    <property type="term" value="F:DNA-binding transcription factor activity"/>
    <property type="evidence" value="ECO:0007669"/>
    <property type="project" value="TreeGrafter"/>
</dbReference>
<evidence type="ECO:0000256" key="1">
    <source>
        <dbReference type="ARBA" id="ARBA00023125"/>
    </source>
</evidence>
<evidence type="ECO:0000313" key="5">
    <source>
        <dbReference type="Proteomes" id="UP000291933"/>
    </source>
</evidence>
<protein>
    <submittedName>
        <fullName evidence="4">TetR/AcrR family transcriptional regulator</fullName>
    </submittedName>
</protein>
<dbReference type="Gene3D" id="1.10.357.10">
    <property type="entry name" value="Tetracycline Repressor, domain 2"/>
    <property type="match status" value="1"/>
</dbReference>
<gene>
    <name evidence="4" type="ORF">ET996_01045</name>
</gene>
<reference evidence="4 5" key="1">
    <citation type="submission" date="2019-01" db="EMBL/GenBank/DDBJ databases">
        <title>Lactibacter flavus gen. nov., sp. nov., a novel bacterium of the family Propionibacteriaceae isolated from raw milk and dairy products.</title>
        <authorList>
            <person name="Huptas C."/>
            <person name="Wenning M."/>
            <person name="Breitenwieser F."/>
            <person name="Doll E."/>
            <person name="Von Neubeck M."/>
            <person name="Busse H.-J."/>
            <person name="Scherer S."/>
        </authorList>
    </citation>
    <scope>NUCLEOTIDE SEQUENCE [LARGE SCALE GENOMIC DNA]</scope>
    <source>
        <strain evidence="4 5">DSM 22130</strain>
    </source>
</reference>
<dbReference type="PRINTS" id="PR00455">
    <property type="entry name" value="HTHTETR"/>
</dbReference>
<dbReference type="PANTHER" id="PTHR30055">
    <property type="entry name" value="HTH-TYPE TRANSCRIPTIONAL REGULATOR RUTR"/>
    <property type="match status" value="1"/>
</dbReference>
<dbReference type="InterPro" id="IPR001647">
    <property type="entry name" value="HTH_TetR"/>
</dbReference>
<evidence type="ECO:0000256" key="2">
    <source>
        <dbReference type="PROSITE-ProRule" id="PRU00335"/>
    </source>
</evidence>
<feature type="DNA-binding region" description="H-T-H motif" evidence="2">
    <location>
        <begin position="42"/>
        <end position="61"/>
    </location>
</feature>
<accession>A0A4Q9KR78</accession>
<dbReference type="SUPFAM" id="SSF46689">
    <property type="entry name" value="Homeodomain-like"/>
    <property type="match status" value="1"/>
</dbReference>
<dbReference type="Proteomes" id="UP000291933">
    <property type="component" value="Unassembled WGS sequence"/>
</dbReference>
<keyword evidence="1 2" id="KW-0238">DNA-binding</keyword>
<dbReference type="AlphaFoldDB" id="A0A4Q9KR78"/>
<dbReference type="PANTHER" id="PTHR30055:SF226">
    <property type="entry name" value="HTH-TYPE TRANSCRIPTIONAL REGULATOR PKSA"/>
    <property type="match status" value="1"/>
</dbReference>